<dbReference type="Pfam" id="PF08168">
    <property type="entry name" value="NOL11_N"/>
    <property type="match status" value="1"/>
</dbReference>
<proteinExistence type="predicted"/>
<dbReference type="AlphaFoldDB" id="A0AAD8D343"/>
<gene>
    <name evidence="9" type="primary">NOL11</name>
    <name evidence="9" type="ORF">AOXY_G18761</name>
</gene>
<comment type="caution">
    <text evidence="9">The sequence shown here is derived from an EMBL/GenBank/DDBJ whole genome shotgun (WGS) entry which is preliminary data.</text>
</comment>
<reference evidence="9" key="1">
    <citation type="submission" date="2022-02" db="EMBL/GenBank/DDBJ databases">
        <title>Atlantic sturgeon de novo genome assembly.</title>
        <authorList>
            <person name="Stock M."/>
            <person name="Klopp C."/>
            <person name="Guiguen Y."/>
            <person name="Cabau C."/>
            <person name="Parinello H."/>
            <person name="Santidrian Yebra-Pimentel E."/>
            <person name="Kuhl H."/>
            <person name="Dirks R.P."/>
            <person name="Guessner J."/>
            <person name="Wuertz S."/>
            <person name="Du K."/>
            <person name="Schartl M."/>
        </authorList>
    </citation>
    <scope>NUCLEOTIDE SEQUENCE</scope>
    <source>
        <strain evidence="9">STURGEONOMICS-FGT-2020</strain>
        <tissue evidence="9">Whole blood</tissue>
    </source>
</reference>
<evidence type="ECO:0000313" key="10">
    <source>
        <dbReference type="Proteomes" id="UP001230051"/>
    </source>
</evidence>
<accession>A0AAD8D343</accession>
<evidence type="ECO:0000256" key="5">
    <source>
        <dbReference type="ARBA" id="ARBA00023163"/>
    </source>
</evidence>
<evidence type="ECO:0000256" key="3">
    <source>
        <dbReference type="ARBA" id="ARBA00023015"/>
    </source>
</evidence>
<dbReference type="InterPro" id="IPR042859">
    <property type="entry name" value="NOL11"/>
</dbReference>
<sequence length="718" mass="78894">MAELYEGFTLCGLAAGQSRENSGLLGIEPGRDTDHVIVTGAGRTVTVYKVSDQKPLGSWAAKQGQAVTCPAVRHGQTGEYVAVHDSKVLRIWRDEDINFEKVFKATLSATVSRIHALPSLEPLVLFQRGAVRQLDALLAAPQQAVEEVLSEEEVIRWSSCFLEAEQPLLLFSTEKSGECFLYLQKLNPNVLHKYNIGSEGKGVCPIGFTATLENKCITLMCLYSNGCVYKLLVSLHPSAEGEQHLPKSLLLKLPVSEGVLRRAAIASLEEGHIAIVGAPPSASTGDRDFLCIWNTNFQTLQASKELPGGAYGQLWCNAGKLYVTHGKVLTVIPYRCEKSSLAAALGKLKQTSTQEVTSSPSVLNWNSFPDEEAALQQRTGMRTRSSKLNPKSQATLTTSINQVLEDIKGVSREEVEEVLEPFLSCSPISPQFQLDLAHIAVELLKRCQADPGFYPQSVLARLAQTGRLSHSSCPGFLMLALEKRDYFLAQLCLQHFPDIPEAVVCAFLKAFLSVVDADLVQVSVDLEGVSLMDDPGQSLEGVQNGFSPVLLEEDSCDVQLTPPKLDQSSSWTDVSLTCPVGLKKSALLNEIIRSSYSESFLLPHLKDLSAQQVILFLQYLQYLYVRSSGDVYTQLPGLRAPTITQIMDWVSLLLDAHFAVLVMAPEAKGLLTQLHRFVRSQVRLYSELGKIQGTLQELGKIKKEQEIGLYSIEVIELF</sequence>
<dbReference type="Proteomes" id="UP001230051">
    <property type="component" value="Unassembled WGS sequence"/>
</dbReference>
<feature type="domain" description="Nucleolar protein 11 C-terminal" evidence="8">
    <location>
        <begin position="402"/>
        <end position="718"/>
    </location>
</feature>
<dbReference type="EMBL" id="JAGXEW010000017">
    <property type="protein sequence ID" value="KAK1162368.1"/>
    <property type="molecule type" value="Genomic_DNA"/>
</dbReference>
<keyword evidence="4" id="KW-0010">Activator</keyword>
<evidence type="ECO:0000256" key="6">
    <source>
        <dbReference type="ARBA" id="ARBA00023242"/>
    </source>
</evidence>
<dbReference type="InterPro" id="IPR036322">
    <property type="entry name" value="WD40_repeat_dom_sf"/>
</dbReference>
<evidence type="ECO:0000259" key="8">
    <source>
        <dbReference type="Pfam" id="PF20998"/>
    </source>
</evidence>
<dbReference type="GO" id="GO:0005730">
    <property type="term" value="C:nucleolus"/>
    <property type="evidence" value="ECO:0007669"/>
    <property type="project" value="UniProtKB-SubCell"/>
</dbReference>
<dbReference type="SUPFAM" id="SSF50978">
    <property type="entry name" value="WD40 repeat-like"/>
    <property type="match status" value="1"/>
</dbReference>
<dbReference type="GO" id="GO:0003723">
    <property type="term" value="F:RNA binding"/>
    <property type="evidence" value="ECO:0007669"/>
    <property type="project" value="TreeGrafter"/>
</dbReference>
<evidence type="ECO:0000256" key="2">
    <source>
        <dbReference type="ARBA" id="ARBA00022552"/>
    </source>
</evidence>
<feature type="domain" description="Nucleolar protein 11 N-terminal" evidence="7">
    <location>
        <begin position="1"/>
        <end position="335"/>
    </location>
</feature>
<dbReference type="Pfam" id="PF20998">
    <property type="entry name" value="Nol11_C"/>
    <property type="match status" value="1"/>
</dbReference>
<name>A0AAD8D343_ACIOX</name>
<dbReference type="PANTHER" id="PTHR15633:SF2">
    <property type="entry name" value="NUCLEOLAR PROTEIN 11"/>
    <property type="match status" value="1"/>
</dbReference>
<keyword evidence="2" id="KW-0698">rRNA processing</keyword>
<organism evidence="9 10">
    <name type="scientific">Acipenser oxyrinchus oxyrinchus</name>
    <dbReference type="NCBI Taxonomy" id="40147"/>
    <lineage>
        <taxon>Eukaryota</taxon>
        <taxon>Metazoa</taxon>
        <taxon>Chordata</taxon>
        <taxon>Craniata</taxon>
        <taxon>Vertebrata</taxon>
        <taxon>Euteleostomi</taxon>
        <taxon>Actinopterygii</taxon>
        <taxon>Chondrostei</taxon>
        <taxon>Acipenseriformes</taxon>
        <taxon>Acipenseridae</taxon>
        <taxon>Acipenser</taxon>
    </lineage>
</organism>
<dbReference type="GO" id="GO:0030490">
    <property type="term" value="P:maturation of SSU-rRNA"/>
    <property type="evidence" value="ECO:0007669"/>
    <property type="project" value="InterPro"/>
</dbReference>
<keyword evidence="5" id="KW-0804">Transcription</keyword>
<dbReference type="PANTHER" id="PTHR15633">
    <property type="entry name" value="NUCLEOLAR PROTEIN 11"/>
    <property type="match status" value="1"/>
</dbReference>
<keyword evidence="6" id="KW-0539">Nucleus</keyword>
<protein>
    <submittedName>
        <fullName evidence="9">Nucleolar protein 11-like</fullName>
    </submittedName>
</protein>
<evidence type="ECO:0000256" key="1">
    <source>
        <dbReference type="ARBA" id="ARBA00004604"/>
    </source>
</evidence>
<keyword evidence="3" id="KW-0805">Transcription regulation</keyword>
<dbReference type="InterPro" id="IPR048897">
    <property type="entry name" value="Nol11_C"/>
</dbReference>
<comment type="subcellular location">
    <subcellularLocation>
        <location evidence="1">Nucleus</location>
        <location evidence="1">Nucleolus</location>
    </subcellularLocation>
</comment>
<evidence type="ECO:0000256" key="4">
    <source>
        <dbReference type="ARBA" id="ARBA00023159"/>
    </source>
</evidence>
<dbReference type="InterPro" id="IPR012584">
    <property type="entry name" value="NOL11_N"/>
</dbReference>
<evidence type="ECO:0000259" key="7">
    <source>
        <dbReference type="Pfam" id="PF08168"/>
    </source>
</evidence>
<keyword evidence="10" id="KW-1185">Reference proteome</keyword>
<evidence type="ECO:0000313" key="9">
    <source>
        <dbReference type="EMBL" id="KAK1162368.1"/>
    </source>
</evidence>